<evidence type="ECO:0000313" key="2">
    <source>
        <dbReference type="Proteomes" id="UP000001542"/>
    </source>
</evidence>
<dbReference type="KEGG" id="tva:4744981"/>
<sequence length="972" mass="109532">MFEEIENLYEAVNNPEQVQEATVQMMKYLQDPGIFEAFFQIIQSPKSDNSIKSSLTYMSRAITIQKQTLSPELLQIIKSNLLNLAFTPHSQEIIDLICLVIEKILEIDPISNFPELIEQIFNSISSLELVTNSITYLPSVLSYLEEEQINENIDQFFAIIDSAITSNSWPVRSSAFLILQKLCKKSNELNVTQHIIPIQNYEHSTQIFNQPQTKKYLKEIWSTFFYLVSNKNVEKDFITEIYPLILEISSNSGIEPMTRILVLQSVSVILEDMDENQISQIFDLVFNLGTQILASDGTFEQIALFIFESALENLDPSAAYSLVKQRIETAFSSADVNSQAFGIYILSEVITVSPEISNSDITFLSQTMTSALDLQNDLLSESVCIFVNSSVQAFSTATTLCCSLIRKVVPLFISESPSLRTAAFDAVHSLCDVVDGSIDNFFSLVFQLVDQIPENNRSSFNTILADAINKDEEVGDDEIDSCLEYVSHYFNEIDFDDSSSVLLIVSSILKKDESQSSDILEPAVSLAVKILEEGNAMSKIDVIDFVYDIFPQFSEIFMSDFKILTDKIYEIAKSVLNEGNQDEEKDNVVVDAINTSCLVAKQLKSREMASILAKSTIFVIKNDAESYSKDISQSIASIAEYIDDNESLELFNLLTTIMNETENEEIVTDFILAYENLISHSSESNKMNFLETGYSFIIKFFTGELSCLEGKNPFQNHVDFKLMSQIGYLIGDVIKFNIGEASEQLCNYMLEVLKMPNNLAAFSFIGSFSDAIENGNCSNQVLEELLTILSEIIETASDPDMLHNICYLLNVIVQKHPEIVNSVMSFSEQIWQWFTTALEDPVGWGLFLSNVASLFLTLSLFDNVPNMIISTSLKQFPPVDLDETENMAKTIIKLFDSNKINDEIIESLIFSLANFVLLSKSDLEERSVSNDVYNTIKGYFIRLMSSDESKQLLSVAFSKQRSKLSKLQKLLQ</sequence>
<evidence type="ECO:0000313" key="1">
    <source>
        <dbReference type="EMBL" id="EAX87330.1"/>
    </source>
</evidence>
<dbReference type="InterPro" id="IPR011989">
    <property type="entry name" value="ARM-like"/>
</dbReference>
<evidence type="ECO:0008006" key="3">
    <source>
        <dbReference type="Google" id="ProtNLM"/>
    </source>
</evidence>
<dbReference type="OrthoDB" id="10541543at2759"/>
<organism evidence="1 2">
    <name type="scientific">Trichomonas vaginalis (strain ATCC PRA-98 / G3)</name>
    <dbReference type="NCBI Taxonomy" id="412133"/>
    <lineage>
        <taxon>Eukaryota</taxon>
        <taxon>Metamonada</taxon>
        <taxon>Parabasalia</taxon>
        <taxon>Trichomonadida</taxon>
        <taxon>Trichomonadidae</taxon>
        <taxon>Trichomonas</taxon>
    </lineage>
</organism>
<keyword evidence="2" id="KW-1185">Reference proteome</keyword>
<dbReference type="Gene3D" id="1.25.10.10">
    <property type="entry name" value="Leucine-rich Repeat Variant"/>
    <property type="match status" value="2"/>
</dbReference>
<dbReference type="RefSeq" id="XP_001300260.1">
    <property type="nucleotide sequence ID" value="XM_001300259.1"/>
</dbReference>
<protein>
    <recommendedName>
        <fullName evidence="3">Importin N-terminal domain-containing protein</fullName>
    </recommendedName>
</protein>
<proteinExistence type="predicted"/>
<accession>A2G692</accession>
<dbReference type="InParanoid" id="A2G692"/>
<dbReference type="Proteomes" id="UP000001542">
    <property type="component" value="Unassembled WGS sequence"/>
</dbReference>
<name>A2G692_TRIV3</name>
<reference evidence="1" key="2">
    <citation type="journal article" date="2007" name="Science">
        <title>Draft genome sequence of the sexually transmitted pathogen Trichomonas vaginalis.</title>
        <authorList>
            <person name="Carlton J.M."/>
            <person name="Hirt R.P."/>
            <person name="Silva J.C."/>
            <person name="Delcher A.L."/>
            <person name="Schatz M."/>
            <person name="Zhao Q."/>
            <person name="Wortman J.R."/>
            <person name="Bidwell S.L."/>
            <person name="Alsmark U.C.M."/>
            <person name="Besteiro S."/>
            <person name="Sicheritz-Ponten T."/>
            <person name="Noel C.J."/>
            <person name="Dacks J.B."/>
            <person name="Foster P.G."/>
            <person name="Simillion C."/>
            <person name="Van de Peer Y."/>
            <person name="Miranda-Saavedra D."/>
            <person name="Barton G.J."/>
            <person name="Westrop G.D."/>
            <person name="Mueller S."/>
            <person name="Dessi D."/>
            <person name="Fiori P.L."/>
            <person name="Ren Q."/>
            <person name="Paulsen I."/>
            <person name="Zhang H."/>
            <person name="Bastida-Corcuera F.D."/>
            <person name="Simoes-Barbosa A."/>
            <person name="Brown M.T."/>
            <person name="Hayes R.D."/>
            <person name="Mukherjee M."/>
            <person name="Okumura C.Y."/>
            <person name="Schneider R."/>
            <person name="Smith A.J."/>
            <person name="Vanacova S."/>
            <person name="Villalvazo M."/>
            <person name="Haas B.J."/>
            <person name="Pertea M."/>
            <person name="Feldblyum T.V."/>
            <person name="Utterback T.R."/>
            <person name="Shu C.L."/>
            <person name="Osoegawa K."/>
            <person name="de Jong P.J."/>
            <person name="Hrdy I."/>
            <person name="Horvathova L."/>
            <person name="Zubacova Z."/>
            <person name="Dolezal P."/>
            <person name="Malik S.B."/>
            <person name="Logsdon J.M. Jr."/>
            <person name="Henze K."/>
            <person name="Gupta A."/>
            <person name="Wang C.C."/>
            <person name="Dunne R.L."/>
            <person name="Upcroft J.A."/>
            <person name="Upcroft P."/>
            <person name="White O."/>
            <person name="Salzberg S.L."/>
            <person name="Tang P."/>
            <person name="Chiu C.-H."/>
            <person name="Lee Y.-S."/>
            <person name="Embley T.M."/>
            <person name="Coombs G.H."/>
            <person name="Mottram J.C."/>
            <person name="Tachezy J."/>
            <person name="Fraser-Liggett C.M."/>
            <person name="Johnson P.J."/>
        </authorList>
    </citation>
    <scope>NUCLEOTIDE SEQUENCE [LARGE SCALE GENOMIC DNA]</scope>
    <source>
        <strain evidence="1">G3</strain>
    </source>
</reference>
<dbReference type="SMR" id="A2G692"/>
<dbReference type="AlphaFoldDB" id="A2G692"/>
<dbReference type="VEuPathDB" id="TrichDB:TVAGG3_0995220"/>
<gene>
    <name evidence="1" type="ORF">TVAG_345120</name>
</gene>
<dbReference type="EMBL" id="DS114470">
    <property type="protein sequence ID" value="EAX87330.1"/>
    <property type="molecule type" value="Genomic_DNA"/>
</dbReference>
<dbReference type="SUPFAM" id="SSF48371">
    <property type="entry name" value="ARM repeat"/>
    <property type="match status" value="2"/>
</dbReference>
<reference evidence="1" key="1">
    <citation type="submission" date="2006-10" db="EMBL/GenBank/DDBJ databases">
        <authorList>
            <person name="Amadeo P."/>
            <person name="Zhao Q."/>
            <person name="Wortman J."/>
            <person name="Fraser-Liggett C."/>
            <person name="Carlton J."/>
        </authorList>
    </citation>
    <scope>NUCLEOTIDE SEQUENCE</scope>
    <source>
        <strain evidence="1">G3</strain>
    </source>
</reference>
<dbReference type="VEuPathDB" id="TrichDB:TVAG_345120"/>
<dbReference type="InterPro" id="IPR016024">
    <property type="entry name" value="ARM-type_fold"/>
</dbReference>